<dbReference type="EMBL" id="LVHI01000002">
    <property type="protein sequence ID" value="OAK56938.1"/>
    <property type="molecule type" value="Genomic_DNA"/>
</dbReference>
<evidence type="ECO:0000313" key="2">
    <source>
        <dbReference type="EMBL" id="OAK56938.1"/>
    </source>
</evidence>
<dbReference type="InterPro" id="IPR012349">
    <property type="entry name" value="Split_barrel_FMN-bd"/>
</dbReference>
<protein>
    <submittedName>
        <fullName evidence="2">Pyridoxamine 5'-phosphate oxidase</fullName>
    </submittedName>
</protein>
<reference evidence="2 3" key="1">
    <citation type="submission" date="2016-03" db="EMBL/GenBank/DDBJ databases">
        <title>Genome sequence of Rhodococcus kyotonensis KB10.</title>
        <authorList>
            <person name="Jeong H."/>
            <person name="Hong C.E."/>
            <person name="Jo S.H."/>
            <person name="Park J.M."/>
        </authorList>
    </citation>
    <scope>NUCLEOTIDE SEQUENCE [LARGE SCALE GENOMIC DNA]</scope>
    <source>
        <strain evidence="2 3">KB10</strain>
    </source>
</reference>
<name>A0A177YPL8_9NOCA</name>
<dbReference type="NCBIfam" id="TIGR04025">
    <property type="entry name" value="PPOX_FMN_DR2398"/>
    <property type="match status" value="1"/>
</dbReference>
<dbReference type="Pfam" id="PF01243">
    <property type="entry name" value="PNPOx_N"/>
    <property type="match status" value="1"/>
</dbReference>
<accession>A0A177YPL8</accession>
<feature type="domain" description="Pyridoxamine 5'-phosphate oxidase N-terminal" evidence="1">
    <location>
        <begin position="38"/>
        <end position="153"/>
    </location>
</feature>
<dbReference type="PANTHER" id="PTHR42815">
    <property type="entry name" value="FAD-BINDING, PUTATIVE (AFU_ORTHOLOGUE AFUA_6G07600)-RELATED"/>
    <property type="match status" value="1"/>
</dbReference>
<sequence length="217" mass="24389">MTWDEIRDADELTDMFGTPSYRAANKDRSSLHPIDVRWLAESPFCLIGTADADGRCDVSPKGDPAGLLAHVIDSTTIAIAERPGNKRMDGYRNVLANPFVGINFFIPGRGDTLRINGRARLIKNAPFFDEMVVKGHRPILCLVVEVEQVFFHCAKAFMRSKLWEPETWNPSILPTVSEITRAVMPDSPESLAELEQYYGASYEQKLYEKQAVQVDPQ</sequence>
<organism evidence="2 3">
    <name type="scientific">Rhodococcoides kyotonense</name>
    <dbReference type="NCBI Taxonomy" id="398843"/>
    <lineage>
        <taxon>Bacteria</taxon>
        <taxon>Bacillati</taxon>
        <taxon>Actinomycetota</taxon>
        <taxon>Actinomycetes</taxon>
        <taxon>Mycobacteriales</taxon>
        <taxon>Nocardiaceae</taxon>
        <taxon>Rhodococcoides</taxon>
    </lineage>
</organism>
<dbReference type="RefSeq" id="WP_068421194.1">
    <property type="nucleotide sequence ID" value="NZ_LVHI01000002.1"/>
</dbReference>
<evidence type="ECO:0000259" key="1">
    <source>
        <dbReference type="Pfam" id="PF01243"/>
    </source>
</evidence>
<proteinExistence type="predicted"/>
<evidence type="ECO:0000313" key="3">
    <source>
        <dbReference type="Proteomes" id="UP000077519"/>
    </source>
</evidence>
<dbReference type="AlphaFoldDB" id="A0A177YPL8"/>
<dbReference type="InterPro" id="IPR011576">
    <property type="entry name" value="Pyridox_Oxase_N"/>
</dbReference>
<dbReference type="Proteomes" id="UP000077519">
    <property type="component" value="Unassembled WGS sequence"/>
</dbReference>
<dbReference type="SUPFAM" id="SSF50475">
    <property type="entry name" value="FMN-binding split barrel"/>
    <property type="match status" value="1"/>
</dbReference>
<dbReference type="PANTHER" id="PTHR42815:SF2">
    <property type="entry name" value="FAD-BINDING, PUTATIVE (AFU_ORTHOLOGUE AFUA_6G07600)-RELATED"/>
    <property type="match status" value="1"/>
</dbReference>
<gene>
    <name evidence="2" type="ORF">A3K89_15110</name>
</gene>
<comment type="caution">
    <text evidence="2">The sequence shown here is derived from an EMBL/GenBank/DDBJ whole genome shotgun (WGS) entry which is preliminary data.</text>
</comment>
<keyword evidence="3" id="KW-1185">Reference proteome</keyword>
<dbReference type="Gene3D" id="2.30.110.10">
    <property type="entry name" value="Electron Transport, Fmn-binding Protein, Chain A"/>
    <property type="match status" value="1"/>
</dbReference>
<dbReference type="InterPro" id="IPR024029">
    <property type="entry name" value="Pyridox_Oxase_FMN-dep"/>
</dbReference>